<organism evidence="1 2">
    <name type="scientific">Polystyrenella longa</name>
    <dbReference type="NCBI Taxonomy" id="2528007"/>
    <lineage>
        <taxon>Bacteria</taxon>
        <taxon>Pseudomonadati</taxon>
        <taxon>Planctomycetota</taxon>
        <taxon>Planctomycetia</taxon>
        <taxon>Planctomycetales</taxon>
        <taxon>Planctomycetaceae</taxon>
        <taxon>Polystyrenella</taxon>
    </lineage>
</organism>
<dbReference type="Proteomes" id="UP000317178">
    <property type="component" value="Chromosome"/>
</dbReference>
<dbReference type="PANTHER" id="PTHR10151">
    <property type="entry name" value="ECTONUCLEOTIDE PYROPHOSPHATASE/PHOSPHODIESTERASE"/>
    <property type="match status" value="1"/>
</dbReference>
<dbReference type="Gene3D" id="3.40.720.10">
    <property type="entry name" value="Alkaline Phosphatase, subunit A"/>
    <property type="match status" value="1"/>
</dbReference>
<dbReference type="InterPro" id="IPR002591">
    <property type="entry name" value="Phosphodiest/P_Trfase"/>
</dbReference>
<name>A0A518CLC2_9PLAN</name>
<dbReference type="InterPro" id="IPR017850">
    <property type="entry name" value="Alkaline_phosphatase_core_sf"/>
</dbReference>
<dbReference type="KEGG" id="plon:Pla110_17470"/>
<proteinExistence type="predicted"/>
<protein>
    <submittedName>
        <fullName evidence="1">Type I phosphodiesterase / nucleotide pyrophosphatase</fullName>
    </submittedName>
</protein>
<evidence type="ECO:0000313" key="1">
    <source>
        <dbReference type="EMBL" id="QDU80025.1"/>
    </source>
</evidence>
<dbReference type="Pfam" id="PF01663">
    <property type="entry name" value="Phosphodiest"/>
    <property type="match status" value="1"/>
</dbReference>
<evidence type="ECO:0000313" key="2">
    <source>
        <dbReference type="Proteomes" id="UP000317178"/>
    </source>
</evidence>
<dbReference type="GO" id="GO:0016787">
    <property type="term" value="F:hydrolase activity"/>
    <property type="evidence" value="ECO:0007669"/>
    <property type="project" value="UniProtKB-ARBA"/>
</dbReference>
<dbReference type="AlphaFoldDB" id="A0A518CLC2"/>
<gene>
    <name evidence="1" type="ORF">Pla110_17470</name>
</gene>
<keyword evidence="2" id="KW-1185">Reference proteome</keyword>
<dbReference type="EMBL" id="CP036281">
    <property type="protein sequence ID" value="QDU80025.1"/>
    <property type="molecule type" value="Genomic_DNA"/>
</dbReference>
<dbReference type="SUPFAM" id="SSF53649">
    <property type="entry name" value="Alkaline phosphatase-like"/>
    <property type="match status" value="1"/>
</dbReference>
<sequence length="493" mass="54700">MKAGKLPVFQQLRDKGAYSPSCISIFPSITPAATCSLVTGAYPVDHGIAGAYWYDPKQDEIAYFGADLPAIFKEGIDHYIRDFQLRLNGERLQYPTIFEQIEKNGKLQDAVVNFMWYKGTVPHSASTPFLMKFIPGSNFASEMMGPHKMFLGDFVSSPLEDNQTPTARGGVSRRFGFHDDATSDYLLSLSRSGSMPDFTLAYFPNNDFDSHEVGPENAVHTLQKVAITLGTLFEEQGGIDKFLEDHVIMVTGDHSQSNLDEDARVDLNATLEQFQVVDAGAEWQNGEDLMICPNMRAAQIYMRPERWENRSEVIEALLECPGVDQVIWSDFENGLSDCDEATFHIYTRDRGTLVFKQAWNGDTDGVDELGNRWAFQGDLATIDGTLDEDNVLRFGDYPNALERIANGICDQTGNLWVTARLGKEFAIPGLHTNAAGSHGSLHKIDSTSPLFAAGLPKDFKLPDFPRIVDVSPLALQILGIQPRCESFDSARAN</sequence>
<dbReference type="PANTHER" id="PTHR10151:SF120">
    <property type="entry name" value="BIS(5'-ADENOSYL)-TRIPHOSPHATASE"/>
    <property type="match status" value="1"/>
</dbReference>
<accession>A0A518CLC2</accession>
<reference evidence="1 2" key="1">
    <citation type="submission" date="2019-02" db="EMBL/GenBank/DDBJ databases">
        <title>Deep-cultivation of Planctomycetes and their phenomic and genomic characterization uncovers novel biology.</title>
        <authorList>
            <person name="Wiegand S."/>
            <person name="Jogler M."/>
            <person name="Boedeker C."/>
            <person name="Pinto D."/>
            <person name="Vollmers J."/>
            <person name="Rivas-Marin E."/>
            <person name="Kohn T."/>
            <person name="Peeters S.H."/>
            <person name="Heuer A."/>
            <person name="Rast P."/>
            <person name="Oberbeckmann S."/>
            <person name="Bunk B."/>
            <person name="Jeske O."/>
            <person name="Meyerdierks A."/>
            <person name="Storesund J.E."/>
            <person name="Kallscheuer N."/>
            <person name="Luecker S."/>
            <person name="Lage O.M."/>
            <person name="Pohl T."/>
            <person name="Merkel B.J."/>
            <person name="Hornburger P."/>
            <person name="Mueller R.-W."/>
            <person name="Bruemmer F."/>
            <person name="Labrenz M."/>
            <person name="Spormann A.M."/>
            <person name="Op den Camp H."/>
            <person name="Overmann J."/>
            <person name="Amann R."/>
            <person name="Jetten M.S.M."/>
            <person name="Mascher T."/>
            <person name="Medema M.H."/>
            <person name="Devos D.P."/>
            <person name="Kaster A.-K."/>
            <person name="Ovreas L."/>
            <person name="Rohde M."/>
            <person name="Galperin M.Y."/>
            <person name="Jogler C."/>
        </authorList>
    </citation>
    <scope>NUCLEOTIDE SEQUENCE [LARGE SCALE GENOMIC DNA]</scope>
    <source>
        <strain evidence="1 2">Pla110</strain>
    </source>
</reference>